<dbReference type="InterPro" id="IPR001584">
    <property type="entry name" value="Integrase_cat-core"/>
</dbReference>
<dbReference type="PANTHER" id="PTHR47331:SF1">
    <property type="entry name" value="GAG-LIKE PROTEIN"/>
    <property type="match status" value="1"/>
</dbReference>
<dbReference type="InterPro" id="IPR012337">
    <property type="entry name" value="RNaseH-like_sf"/>
</dbReference>
<evidence type="ECO:0000259" key="2">
    <source>
        <dbReference type="PROSITE" id="PS50994"/>
    </source>
</evidence>
<dbReference type="SUPFAM" id="SSF53098">
    <property type="entry name" value="Ribonuclease H-like"/>
    <property type="match status" value="1"/>
</dbReference>
<dbReference type="InterPro" id="IPR021109">
    <property type="entry name" value="Peptidase_aspartic_dom_sf"/>
</dbReference>
<dbReference type="InterPro" id="IPR036397">
    <property type="entry name" value="RNaseH_sf"/>
</dbReference>
<evidence type="ECO:0000313" key="3">
    <source>
        <dbReference type="EMBL" id="KAJ8037363.1"/>
    </source>
</evidence>
<dbReference type="Gene3D" id="3.30.420.10">
    <property type="entry name" value="Ribonuclease H-like superfamily/Ribonuclease H"/>
    <property type="match status" value="1"/>
</dbReference>
<protein>
    <recommendedName>
        <fullName evidence="2">Integrase catalytic domain-containing protein</fullName>
    </recommendedName>
</protein>
<gene>
    <name evidence="3" type="ORF">HOLleu_18164</name>
</gene>
<comment type="caution">
    <text evidence="3">The sequence shown here is derived from an EMBL/GenBank/DDBJ whole genome shotgun (WGS) entry which is preliminary data.</text>
</comment>
<accession>A0A9Q1H9E5</accession>
<dbReference type="InterPro" id="IPR043502">
    <property type="entry name" value="DNA/RNA_pol_sf"/>
</dbReference>
<feature type="coiled-coil region" evidence="1">
    <location>
        <begin position="649"/>
        <end position="676"/>
    </location>
</feature>
<dbReference type="PROSITE" id="PS50994">
    <property type="entry name" value="INTEGRASE"/>
    <property type="match status" value="1"/>
</dbReference>
<dbReference type="OrthoDB" id="7553019at2759"/>
<sequence length="1551" mass="176037">MEESQRIRRSCRRDVARDIENLKKAVTEGEPREFLTELYNDLKKSWELLKTAHDGVMSHVKEGDEEKEEETMDDIRKSYTEVRKLLYRGKAIEGKEVNDKKPSLQLKKMEMPKFSGDVKLYSRFKEDFNKFVKPATHTDQLAFTLRQCLSGEPLRVVVPAEDDVNKIWQRLDERYGTRSKLVDVVIGDLVKHRVVKEGDDRKLVEFIDLVEASYRNLERAGLQGEMANSRVTGEIEKKLPEELFKRWARHMNDKEIKQEGRMQGLLAFLECERTSIEYTIESLRSDASHNRAVKSVLSTDIIQKKPTCVIHEKAQHHTESCRAYQAKSTEERIELLKEKRACFRCLKVGHVVINCRSGVRGKDGCKRKHHPSIHFQRREADKPDAGVEQYSAAFQPGDCMLMATAITAVNGATLNTVFDSGATASVVTHKAARRIGAKGVPVTITVTKVGREEVQIETKLYEVELRLPGGREVALIKAYGMDVITKDLKYQKIEHLARVLEIEENKVTRPVGKVDLLIGLDHADLHPQKVRAVDHLVLFERPLGCCLGGRHPVCENEVFAGIHLTQVGMSVDQFLRIENLGVSCNPKCGGCKCGKCPPGAKEYTLQEERELDLIENGLKFKNNRWEAKYPWVKDPKGLPDNRVVAVAKVKSLEKRLNKDKEEAKMYSEQVQDMIERGVAREVPEAEVRGYEGPVHYIAHHAVRKPESDSTPLRIVFNSSANYKGHVLNDYWAKGPDLNNQLIAVLMRFRKERVALVGDIRKMYHSVGITLLDQHCHRFLWRGMEVERPLKTYCVTSVNFGDKPAATIAICALRKTAEMSESEFPAAADALKRNVYMDDVLDSLRNESEALERSRQIDAVLEKGNFKIKEWTISGAQTAKSPRMKVLGLDWDPVTDQLWVAGEEIPVQAELTKRKCLSVMNSVFDPLGLLSPVTVRAKILLRDWWGKGLDWDELIDKGDQLRWQELFRDLNACSDIKIPRCIRPFNSRDDVKPMLIMFSDASEKAMGTVAYSRYECDDGSYSTSLLASKSRVAPIRITSVVRLELSAALLSARLAKTIMEETGIDFQRVLYLVDSEIVRAMIQKRSYGFKTFVATRIGEIQELSDPQDWWWVSGGDNVADIISRGLEPKTLRENGLWQNGPHFLQLPVEQWPVSQRCTTQEMPERVGIVMATDFTESQASPVEVERYSDFRKLLRVTAMLRRVAKQKSFRSGAIDINSAELCEAESFWITEAQRPLVQQMRKDPTQFFKGYGSLGPKLRDDGVIVVGERVKNHVQFSYSQEMVPLLPNHHHFTRLYAQMIHNEGHNGVSTDMAKIRSKYWVIRLKQLVTNIRHNCVKCRKYDGQASEQKMAPLPGLRLKPSPPWTYVGVDLFGPVVVRGEVQKRVRGKAYGVIFTCLVTRAVHLEVSTDYSTDSFLKCFRRFTSLRGYPTEMFSDCGSQLVAAKESLRNFGARHGVVWTFSAPDAPWQNGVTESLIRGVKRALFHVTGEQVLTREELQTVFSEVSNLMNSRPIGQHPTSPEEGTYLCPNDLLLGRSSVENPGGPWNDGGGHS</sequence>
<organism evidence="3 4">
    <name type="scientific">Holothuria leucospilota</name>
    <name type="common">Black long sea cucumber</name>
    <name type="synonym">Mertensiothuria leucospilota</name>
    <dbReference type="NCBI Taxonomy" id="206669"/>
    <lineage>
        <taxon>Eukaryota</taxon>
        <taxon>Metazoa</taxon>
        <taxon>Echinodermata</taxon>
        <taxon>Eleutherozoa</taxon>
        <taxon>Echinozoa</taxon>
        <taxon>Holothuroidea</taxon>
        <taxon>Aspidochirotacea</taxon>
        <taxon>Aspidochirotida</taxon>
        <taxon>Holothuriidae</taxon>
        <taxon>Holothuria</taxon>
    </lineage>
</organism>
<proteinExistence type="predicted"/>
<name>A0A9Q1H9E5_HOLLE</name>
<keyword evidence="1" id="KW-0175">Coiled coil</keyword>
<dbReference type="Pfam" id="PF05380">
    <property type="entry name" value="Peptidase_A17"/>
    <property type="match status" value="1"/>
</dbReference>
<dbReference type="Pfam" id="PF03564">
    <property type="entry name" value="DUF1759"/>
    <property type="match status" value="1"/>
</dbReference>
<dbReference type="SUPFAM" id="SSF56672">
    <property type="entry name" value="DNA/RNA polymerases"/>
    <property type="match status" value="1"/>
</dbReference>
<dbReference type="Gene3D" id="2.40.70.10">
    <property type="entry name" value="Acid Proteases"/>
    <property type="match status" value="1"/>
</dbReference>
<evidence type="ECO:0000313" key="4">
    <source>
        <dbReference type="Proteomes" id="UP001152320"/>
    </source>
</evidence>
<feature type="domain" description="Integrase catalytic" evidence="2">
    <location>
        <begin position="1358"/>
        <end position="1535"/>
    </location>
</feature>
<dbReference type="EMBL" id="JAIZAY010000008">
    <property type="protein sequence ID" value="KAJ8037363.1"/>
    <property type="molecule type" value="Genomic_DNA"/>
</dbReference>
<dbReference type="GO" id="GO:0015074">
    <property type="term" value="P:DNA integration"/>
    <property type="evidence" value="ECO:0007669"/>
    <property type="project" value="InterPro"/>
</dbReference>
<dbReference type="InterPro" id="IPR008042">
    <property type="entry name" value="Retrotrans_Pao"/>
</dbReference>
<dbReference type="InterPro" id="IPR005312">
    <property type="entry name" value="DUF1759"/>
</dbReference>
<keyword evidence="4" id="KW-1185">Reference proteome</keyword>
<evidence type="ECO:0000256" key="1">
    <source>
        <dbReference type="SAM" id="Coils"/>
    </source>
</evidence>
<dbReference type="PANTHER" id="PTHR47331">
    <property type="entry name" value="PHD-TYPE DOMAIN-CONTAINING PROTEIN"/>
    <property type="match status" value="1"/>
</dbReference>
<dbReference type="GO" id="GO:0003676">
    <property type="term" value="F:nucleic acid binding"/>
    <property type="evidence" value="ECO:0007669"/>
    <property type="project" value="InterPro"/>
</dbReference>
<reference evidence="3" key="1">
    <citation type="submission" date="2021-10" db="EMBL/GenBank/DDBJ databases">
        <title>Tropical sea cucumber genome reveals ecological adaptation and Cuvierian tubules defense mechanism.</title>
        <authorList>
            <person name="Chen T."/>
        </authorList>
    </citation>
    <scope>NUCLEOTIDE SEQUENCE</scope>
    <source>
        <strain evidence="3">Nanhai2018</strain>
        <tissue evidence="3">Muscle</tissue>
    </source>
</reference>
<dbReference type="Proteomes" id="UP001152320">
    <property type="component" value="Chromosome 8"/>
</dbReference>